<dbReference type="OrthoDB" id="9812991at2"/>
<dbReference type="AlphaFoldDB" id="A0A4U3L6D7"/>
<reference evidence="2 3" key="1">
    <citation type="submission" date="2019-05" db="EMBL/GenBank/DDBJ databases">
        <title>Panacibacter sp. strain 17mud1-8 Genome sequencing and assembly.</title>
        <authorList>
            <person name="Chhetri G."/>
        </authorList>
    </citation>
    <scope>NUCLEOTIDE SEQUENCE [LARGE SCALE GENOMIC DNA]</scope>
    <source>
        <strain evidence="2 3">17mud1-8</strain>
    </source>
</reference>
<protein>
    <submittedName>
        <fullName evidence="2">SPFH domain-containing protein</fullName>
    </submittedName>
</protein>
<proteinExistence type="predicted"/>
<dbReference type="PROSITE" id="PS51257">
    <property type="entry name" value="PROKAR_LIPOPROTEIN"/>
    <property type="match status" value="1"/>
</dbReference>
<sequence>MNTKRLLYAAAIVAVVVFFFSFVGCERIDAGNVGIKVNNAGGERGVSKTEYVTGWVFYSRFISRIYEFPTFQQHKEYEPFVVPSKGGTIFTVHPSFNYNLNPGEVGSMFQTFRLPLNQLEEGYLKNAVSVTIREVTNTFTVDSILNNLSLYDAAIVSGLNKKLSPFFTVSTFTSGLQPDEKLAATIAAKADAIQQALRIENEQKAIRAKAENDIIEAKRDSAVLVIGALSEARAIREKQNALTPEYVEYQKVLK</sequence>
<name>A0A4U3L6D7_9BACT</name>
<gene>
    <name evidence="2" type="ORF">FC093_07660</name>
</gene>
<organism evidence="2 3">
    <name type="scientific">Ilyomonas limi</name>
    <dbReference type="NCBI Taxonomy" id="2575867"/>
    <lineage>
        <taxon>Bacteria</taxon>
        <taxon>Pseudomonadati</taxon>
        <taxon>Bacteroidota</taxon>
        <taxon>Chitinophagia</taxon>
        <taxon>Chitinophagales</taxon>
        <taxon>Chitinophagaceae</taxon>
        <taxon>Ilyomonas</taxon>
    </lineage>
</organism>
<comment type="caution">
    <text evidence="2">The sequence shown here is derived from an EMBL/GenBank/DDBJ whole genome shotgun (WGS) entry which is preliminary data.</text>
</comment>
<dbReference type="RefSeq" id="WP_137261183.1">
    <property type="nucleotide sequence ID" value="NZ_SZQL01000005.1"/>
</dbReference>
<dbReference type="EMBL" id="SZQL01000005">
    <property type="protein sequence ID" value="TKK69187.1"/>
    <property type="molecule type" value="Genomic_DNA"/>
</dbReference>
<dbReference type="Pfam" id="PF01145">
    <property type="entry name" value="Band_7"/>
    <property type="match status" value="1"/>
</dbReference>
<dbReference type="Proteomes" id="UP000305848">
    <property type="component" value="Unassembled WGS sequence"/>
</dbReference>
<dbReference type="InterPro" id="IPR001107">
    <property type="entry name" value="Band_7"/>
</dbReference>
<evidence type="ECO:0000313" key="3">
    <source>
        <dbReference type="Proteomes" id="UP000305848"/>
    </source>
</evidence>
<feature type="non-terminal residue" evidence="2">
    <location>
        <position position="254"/>
    </location>
</feature>
<evidence type="ECO:0000259" key="1">
    <source>
        <dbReference type="Pfam" id="PF01145"/>
    </source>
</evidence>
<feature type="domain" description="Band 7" evidence="1">
    <location>
        <begin position="27"/>
        <end position="211"/>
    </location>
</feature>
<keyword evidence="3" id="KW-1185">Reference proteome</keyword>
<evidence type="ECO:0000313" key="2">
    <source>
        <dbReference type="EMBL" id="TKK69187.1"/>
    </source>
</evidence>
<accession>A0A4U3L6D7</accession>